<proteinExistence type="predicted"/>
<keyword evidence="2" id="KW-1185">Reference proteome</keyword>
<protein>
    <submittedName>
        <fullName evidence="1">Uncharacterized protein</fullName>
    </submittedName>
</protein>
<dbReference type="EMBL" id="BAAATD010000014">
    <property type="protein sequence ID" value="GAA2628765.1"/>
    <property type="molecule type" value="Genomic_DNA"/>
</dbReference>
<sequence length="112" mass="12627">MSAVERLESLAIELVRRGYVVRRWHRGDPPWIVVCLPAVPACGESVTACPISDLEQVSPLEPLWWFRTSSWALLAPCDRPADAATRFEEIMAPIHRVAARKARPAVDQRQEP</sequence>
<gene>
    <name evidence="1" type="ORF">GCM10010411_77720</name>
</gene>
<organism evidence="1 2">
    <name type="scientific">Actinomadura fulvescens</name>
    <dbReference type="NCBI Taxonomy" id="46160"/>
    <lineage>
        <taxon>Bacteria</taxon>
        <taxon>Bacillati</taxon>
        <taxon>Actinomycetota</taxon>
        <taxon>Actinomycetes</taxon>
        <taxon>Streptosporangiales</taxon>
        <taxon>Thermomonosporaceae</taxon>
        <taxon>Actinomadura</taxon>
    </lineage>
</organism>
<comment type="caution">
    <text evidence="1">The sequence shown here is derived from an EMBL/GenBank/DDBJ whole genome shotgun (WGS) entry which is preliminary data.</text>
</comment>
<dbReference type="Proteomes" id="UP001501509">
    <property type="component" value="Unassembled WGS sequence"/>
</dbReference>
<evidence type="ECO:0000313" key="1">
    <source>
        <dbReference type="EMBL" id="GAA2628765.1"/>
    </source>
</evidence>
<evidence type="ECO:0000313" key="2">
    <source>
        <dbReference type="Proteomes" id="UP001501509"/>
    </source>
</evidence>
<accession>A0ABP6CXD0</accession>
<reference evidence="2" key="1">
    <citation type="journal article" date="2019" name="Int. J. Syst. Evol. Microbiol.">
        <title>The Global Catalogue of Microorganisms (GCM) 10K type strain sequencing project: providing services to taxonomists for standard genome sequencing and annotation.</title>
        <authorList>
            <consortium name="The Broad Institute Genomics Platform"/>
            <consortium name="The Broad Institute Genome Sequencing Center for Infectious Disease"/>
            <person name="Wu L."/>
            <person name="Ma J."/>
        </authorList>
    </citation>
    <scope>NUCLEOTIDE SEQUENCE [LARGE SCALE GENOMIC DNA]</scope>
    <source>
        <strain evidence="2">JCM 6833</strain>
    </source>
</reference>
<name>A0ABP6CXD0_9ACTN</name>
<dbReference type="RefSeq" id="WP_344547502.1">
    <property type="nucleotide sequence ID" value="NZ_BAAATD010000014.1"/>
</dbReference>